<keyword evidence="3" id="KW-0675">Receptor</keyword>
<accession>A0A8J7NXM8</accession>
<dbReference type="FunFam" id="1.10.510.10:FF:001927">
    <property type="entry name" value="Receptor protein-tyrosine kinase"/>
    <property type="match status" value="1"/>
</dbReference>
<organism evidence="6 7">
    <name type="scientific">Atractosteus spatula</name>
    <name type="common">Alligator gar</name>
    <name type="synonym">Lepisosteus spatula</name>
    <dbReference type="NCBI Taxonomy" id="7917"/>
    <lineage>
        <taxon>Eukaryota</taxon>
        <taxon>Metazoa</taxon>
        <taxon>Chordata</taxon>
        <taxon>Craniata</taxon>
        <taxon>Vertebrata</taxon>
        <taxon>Euteleostomi</taxon>
        <taxon>Actinopterygii</taxon>
        <taxon>Neopterygii</taxon>
        <taxon>Holostei</taxon>
        <taxon>Semionotiformes</taxon>
        <taxon>Lepisosteidae</taxon>
        <taxon>Atractosteus</taxon>
    </lineage>
</organism>
<protein>
    <submittedName>
        <fullName evidence="6">FLT3 kinase</fullName>
    </submittedName>
</protein>
<dbReference type="Gene3D" id="1.10.510.10">
    <property type="entry name" value="Transferase(Phosphotransferase) domain 1"/>
    <property type="match status" value="1"/>
</dbReference>
<dbReference type="GO" id="GO:0005524">
    <property type="term" value="F:ATP binding"/>
    <property type="evidence" value="ECO:0007669"/>
    <property type="project" value="UniProtKB-KW"/>
</dbReference>
<dbReference type="InterPro" id="IPR020635">
    <property type="entry name" value="Tyr_kinase_cat_dom"/>
</dbReference>
<dbReference type="EMBL" id="JAAWVO010056316">
    <property type="protein sequence ID" value="MBN3321732.1"/>
    <property type="molecule type" value="Genomic_DNA"/>
</dbReference>
<dbReference type="PROSITE" id="PS50011">
    <property type="entry name" value="PROTEIN_KINASE_DOM"/>
    <property type="match status" value="1"/>
</dbReference>
<evidence type="ECO:0000256" key="1">
    <source>
        <dbReference type="ARBA" id="ARBA00022741"/>
    </source>
</evidence>
<feature type="domain" description="Protein kinase" evidence="5">
    <location>
        <begin position="1"/>
        <end position="92"/>
    </location>
</feature>
<dbReference type="InterPro" id="IPR050122">
    <property type="entry name" value="RTK"/>
</dbReference>
<evidence type="ECO:0000256" key="4">
    <source>
        <dbReference type="SAM" id="MobiDB-lite"/>
    </source>
</evidence>
<dbReference type="GO" id="GO:0030183">
    <property type="term" value="P:B cell differentiation"/>
    <property type="evidence" value="ECO:0007669"/>
    <property type="project" value="TreeGrafter"/>
</dbReference>
<evidence type="ECO:0000256" key="2">
    <source>
        <dbReference type="ARBA" id="ARBA00022840"/>
    </source>
</evidence>
<keyword evidence="7" id="KW-1185">Reference proteome</keyword>
<feature type="region of interest" description="Disordered" evidence="4">
    <location>
        <begin position="112"/>
        <end position="177"/>
    </location>
</feature>
<feature type="non-terminal residue" evidence="6">
    <location>
        <position position="1"/>
    </location>
</feature>
<proteinExistence type="predicted"/>
<dbReference type="PRINTS" id="PR00109">
    <property type="entry name" value="TYRKINASE"/>
</dbReference>
<dbReference type="Proteomes" id="UP000736164">
    <property type="component" value="Unassembled WGS sequence"/>
</dbReference>
<name>A0A8J7NXM8_ATRSP</name>
<dbReference type="AlphaFoldDB" id="A0A8J7NXM8"/>
<gene>
    <name evidence="6" type="primary">Flt3</name>
    <name evidence="6" type="ORF">GTO95_0009200</name>
</gene>
<dbReference type="GO" id="GO:0004714">
    <property type="term" value="F:transmembrane receptor protein tyrosine kinase activity"/>
    <property type="evidence" value="ECO:0007669"/>
    <property type="project" value="TreeGrafter"/>
</dbReference>
<dbReference type="InterPro" id="IPR001245">
    <property type="entry name" value="Ser-Thr/Tyr_kinase_cat_dom"/>
</dbReference>
<dbReference type="GO" id="GO:0019838">
    <property type="term" value="F:growth factor binding"/>
    <property type="evidence" value="ECO:0007669"/>
    <property type="project" value="TreeGrafter"/>
</dbReference>
<dbReference type="SUPFAM" id="SSF56112">
    <property type="entry name" value="Protein kinase-like (PK-like)"/>
    <property type="match status" value="1"/>
</dbReference>
<dbReference type="PANTHER" id="PTHR24416">
    <property type="entry name" value="TYROSINE-PROTEIN KINASE RECEPTOR"/>
    <property type="match status" value="1"/>
</dbReference>
<evidence type="ECO:0000259" key="5">
    <source>
        <dbReference type="PROSITE" id="PS50011"/>
    </source>
</evidence>
<reference evidence="6" key="1">
    <citation type="journal article" date="2021" name="Cell">
        <title>Tracing the genetic footprints of vertebrate landing in non-teleost ray-finned fishes.</title>
        <authorList>
            <person name="Bi X."/>
            <person name="Wang K."/>
            <person name="Yang L."/>
            <person name="Pan H."/>
            <person name="Jiang H."/>
            <person name="Wei Q."/>
            <person name="Fang M."/>
            <person name="Yu H."/>
            <person name="Zhu C."/>
            <person name="Cai Y."/>
            <person name="He Y."/>
            <person name="Gan X."/>
            <person name="Zeng H."/>
            <person name="Yu D."/>
            <person name="Zhu Y."/>
            <person name="Jiang H."/>
            <person name="Qiu Q."/>
            <person name="Yang H."/>
            <person name="Zhang Y.E."/>
            <person name="Wang W."/>
            <person name="Zhu M."/>
            <person name="He S."/>
            <person name="Zhang G."/>
        </authorList>
    </citation>
    <scope>NUCLEOTIDE SEQUENCE</scope>
    <source>
        <strain evidence="6">Allg_001</strain>
    </source>
</reference>
<keyword evidence="6" id="KW-0808">Transferase</keyword>
<sequence length="177" mass="20235">MVPESLFDGIYTMQSDVWSYGILLWEIFSLGVNPYPGMKVDRHFYSLIQSGFKMDQPYYASQAVYNMMKSCWTLEPRKRPEFWKIVKFMEYQLADAEDEIYYNMDKKSSVYRNVPVSPTSGHPPGSNEKMPEDDKPSDSSNPSVPSEPTSLSNSSHPKQEQEDQSSDVPSVQPAPPE</sequence>
<dbReference type="GO" id="GO:0043235">
    <property type="term" value="C:receptor complex"/>
    <property type="evidence" value="ECO:0007669"/>
    <property type="project" value="TreeGrafter"/>
</dbReference>
<keyword evidence="1" id="KW-0547">Nucleotide-binding</keyword>
<feature type="non-terminal residue" evidence="6">
    <location>
        <position position="177"/>
    </location>
</feature>
<dbReference type="GO" id="GO:0019221">
    <property type="term" value="P:cytokine-mediated signaling pathway"/>
    <property type="evidence" value="ECO:0007669"/>
    <property type="project" value="TreeGrafter"/>
</dbReference>
<dbReference type="InterPro" id="IPR011009">
    <property type="entry name" value="Kinase-like_dom_sf"/>
</dbReference>
<dbReference type="GO" id="GO:0007169">
    <property type="term" value="P:cell surface receptor protein tyrosine kinase signaling pathway"/>
    <property type="evidence" value="ECO:0007669"/>
    <property type="project" value="TreeGrafter"/>
</dbReference>
<evidence type="ECO:0000313" key="7">
    <source>
        <dbReference type="Proteomes" id="UP000736164"/>
    </source>
</evidence>
<feature type="compositionally biased region" description="Polar residues" evidence="4">
    <location>
        <begin position="138"/>
        <end position="156"/>
    </location>
</feature>
<dbReference type="Pfam" id="PF07714">
    <property type="entry name" value="PK_Tyr_Ser-Thr"/>
    <property type="match status" value="1"/>
</dbReference>
<evidence type="ECO:0000313" key="6">
    <source>
        <dbReference type="EMBL" id="MBN3321732.1"/>
    </source>
</evidence>
<dbReference type="GO" id="GO:0005886">
    <property type="term" value="C:plasma membrane"/>
    <property type="evidence" value="ECO:0007669"/>
    <property type="project" value="TreeGrafter"/>
</dbReference>
<evidence type="ECO:0000256" key="3">
    <source>
        <dbReference type="ARBA" id="ARBA00023170"/>
    </source>
</evidence>
<comment type="caution">
    <text evidence="6">The sequence shown here is derived from an EMBL/GenBank/DDBJ whole genome shotgun (WGS) entry which is preliminary data.</text>
</comment>
<dbReference type="InterPro" id="IPR000719">
    <property type="entry name" value="Prot_kinase_dom"/>
</dbReference>
<dbReference type="PANTHER" id="PTHR24416:SF356">
    <property type="entry name" value="RECEPTOR-TYPE TYROSINE-PROTEIN KINASE FLT3"/>
    <property type="match status" value="1"/>
</dbReference>
<keyword evidence="6" id="KW-0418">Kinase</keyword>
<keyword evidence="2" id="KW-0067">ATP-binding</keyword>
<dbReference type="SMART" id="SM00219">
    <property type="entry name" value="TyrKc"/>
    <property type="match status" value="1"/>
</dbReference>